<evidence type="ECO:0000256" key="1">
    <source>
        <dbReference type="SAM" id="SignalP"/>
    </source>
</evidence>
<feature type="chain" id="PRO_5002537864" evidence="1">
    <location>
        <begin position="23"/>
        <end position="184"/>
    </location>
</feature>
<keyword evidence="1" id="KW-0732">Signal</keyword>
<comment type="caution">
    <text evidence="2">The sequence shown here is derived from an EMBL/GenBank/DDBJ whole genome shotgun (WGS) entry which is preliminary data.</text>
</comment>
<dbReference type="AlphaFoldDB" id="A0A0G1IIR8"/>
<evidence type="ECO:0000313" key="3">
    <source>
        <dbReference type="Proteomes" id="UP000034087"/>
    </source>
</evidence>
<accession>A0A0G1IIR8</accession>
<name>A0A0G1IIR8_9BACT</name>
<proteinExistence type="predicted"/>
<dbReference type="Proteomes" id="UP000034087">
    <property type="component" value="Unassembled WGS sequence"/>
</dbReference>
<protein>
    <submittedName>
        <fullName evidence="2">Uncharacterized protein</fullName>
    </submittedName>
</protein>
<dbReference type="PATRIC" id="fig|1618645.3.peg.938"/>
<gene>
    <name evidence="2" type="ORF">UW53_C0017G0008</name>
</gene>
<reference evidence="2 3" key="1">
    <citation type="journal article" date="2015" name="Nature">
        <title>rRNA introns, odd ribosomes, and small enigmatic genomes across a large radiation of phyla.</title>
        <authorList>
            <person name="Brown C.T."/>
            <person name="Hug L.A."/>
            <person name="Thomas B.C."/>
            <person name="Sharon I."/>
            <person name="Castelle C.J."/>
            <person name="Singh A."/>
            <person name="Wilkins M.J."/>
            <person name="Williams K.H."/>
            <person name="Banfield J.F."/>
        </authorList>
    </citation>
    <scope>NUCLEOTIDE SEQUENCE [LARGE SCALE GENOMIC DNA]</scope>
</reference>
<evidence type="ECO:0000313" key="2">
    <source>
        <dbReference type="EMBL" id="KKT59261.1"/>
    </source>
</evidence>
<organism evidence="2 3">
    <name type="scientific">Candidatus Giovannonibacteria bacterium GW2011_GWA1_44_25</name>
    <dbReference type="NCBI Taxonomy" id="1618645"/>
    <lineage>
        <taxon>Bacteria</taxon>
        <taxon>Candidatus Giovannoniibacteriota</taxon>
    </lineage>
</organism>
<feature type="signal peptide" evidence="1">
    <location>
        <begin position="1"/>
        <end position="22"/>
    </location>
</feature>
<sequence>MFKKILVLAAVFSLFFVVSAVATEAEEKELTPRQLLLQQIPEVYALDHGNGGVWGVVHNTPFGSLEYISRTTRITPEKSVMQVIYMLGGKIKAVSLYEIKPGETPTPLLVIQENPAGKMDIYNTPSAEFEVEVTDVDKFIMAAREKAISIMKLLKVFEDKDLNELVKRINIKEKRTDPKKATSL</sequence>
<dbReference type="EMBL" id="LCIR01000017">
    <property type="protein sequence ID" value="KKT59261.1"/>
    <property type="molecule type" value="Genomic_DNA"/>
</dbReference>